<dbReference type="Proteomes" id="UP000690515">
    <property type="component" value="Unassembled WGS sequence"/>
</dbReference>
<dbReference type="Gene3D" id="3.40.309.10">
    <property type="entry name" value="Aldehyde Dehydrogenase, Chain A, domain 2"/>
    <property type="match status" value="1"/>
</dbReference>
<dbReference type="InterPro" id="IPR015590">
    <property type="entry name" value="Aldehyde_DH_dom"/>
</dbReference>
<sequence>MPQISPNSTLPILPSLTGLSYIAGEWIKPKDQLTFNAYNPVTDERLPTHYFEANQKLVDLAAKKAQSAFTDYRAFSAKERSNLLSAIARQLQQLGPGIIEQAINETALPETRLTSELQRTINQLKLFADLLEQDQGLHPIIDRANPDRQPLPKPDIRQTQLPIGPVVVFGASNFPLAFSVAGGDTASALAAGCPVIVKGHPLHPGTSEFVAYAIDQAIKETAMPAGIFSLLQGQQHSLSETLVKHPTIKAVGFTGSLQAGRHLYNLACQRSEPIPFYGELAASNPVFILPDALKQQHEVIAENLCKSFTLNAGQFCTKPGLILVIDDENLSVFIETLKNLCIQQPAQTMLSSTIYQHYIQQCDKRQSIPGVITLASGRPSQGANQAQVQLLSTSAKHFLKHPELEKELFGPTTLLIKCSTQDELITLANQLSGQLTASIFQQNNTPLVQQLLFILQQHVGRIIFNGFPTGVDVNHAMHHSGPYPATTNNHFTSVGSQAIQRFLQPCCYQNTPDELLPPELQNANPLKLWRYVDGKLMQTGW</sequence>
<organism evidence="3 4">
    <name type="scientific">Zooshikella harenae</name>
    <dbReference type="NCBI Taxonomy" id="2827238"/>
    <lineage>
        <taxon>Bacteria</taxon>
        <taxon>Pseudomonadati</taxon>
        <taxon>Pseudomonadota</taxon>
        <taxon>Gammaproteobacteria</taxon>
        <taxon>Oceanospirillales</taxon>
        <taxon>Zooshikellaceae</taxon>
        <taxon>Zooshikella</taxon>
    </lineage>
</organism>
<proteinExistence type="predicted"/>
<dbReference type="SUPFAM" id="SSF53720">
    <property type="entry name" value="ALDH-like"/>
    <property type="match status" value="1"/>
</dbReference>
<reference evidence="3 4" key="1">
    <citation type="submission" date="2021-04" db="EMBL/GenBank/DDBJ databases">
        <authorList>
            <person name="Pira H."/>
            <person name="Risdian C."/>
            <person name="Wink J."/>
        </authorList>
    </citation>
    <scope>NUCLEOTIDE SEQUENCE [LARGE SCALE GENOMIC DNA]</scope>
    <source>
        <strain evidence="3 4">WH53</strain>
    </source>
</reference>
<dbReference type="RefSeq" id="WP_215820697.1">
    <property type="nucleotide sequence ID" value="NZ_JAGSOY010000039.1"/>
</dbReference>
<dbReference type="PANTHER" id="PTHR43353">
    <property type="entry name" value="SUCCINATE-SEMIALDEHYDE DEHYDROGENASE, MITOCHONDRIAL"/>
    <property type="match status" value="1"/>
</dbReference>
<dbReference type="InterPro" id="IPR044151">
    <property type="entry name" value="ALDH_KGSADH"/>
</dbReference>
<dbReference type="InterPro" id="IPR016161">
    <property type="entry name" value="Ald_DH/histidinol_DH"/>
</dbReference>
<protein>
    <submittedName>
        <fullName evidence="3">Aldehyde dehydrogenase (NADP(+))</fullName>
    </submittedName>
</protein>
<dbReference type="InterPro" id="IPR016162">
    <property type="entry name" value="Ald_DH_N"/>
</dbReference>
<dbReference type="CDD" id="cd07129">
    <property type="entry name" value="ALDH_KGSADH"/>
    <property type="match status" value="1"/>
</dbReference>
<name>A0ABS5ZF42_9GAMM</name>
<evidence type="ECO:0000313" key="4">
    <source>
        <dbReference type="Proteomes" id="UP000690515"/>
    </source>
</evidence>
<keyword evidence="1" id="KW-0560">Oxidoreductase</keyword>
<comment type="caution">
    <text evidence="3">The sequence shown here is derived from an EMBL/GenBank/DDBJ whole genome shotgun (WGS) entry which is preliminary data.</text>
</comment>
<dbReference type="InterPro" id="IPR016163">
    <property type="entry name" value="Ald_DH_C"/>
</dbReference>
<dbReference type="PANTHER" id="PTHR43353:SF3">
    <property type="entry name" value="ALDEHYDE DEHYDROGENASE-RELATED"/>
    <property type="match status" value="1"/>
</dbReference>
<gene>
    <name evidence="3" type="ORF">KCG35_15480</name>
</gene>
<dbReference type="InterPro" id="IPR050740">
    <property type="entry name" value="Aldehyde_DH_Superfamily"/>
</dbReference>
<accession>A0ABS5ZF42</accession>
<dbReference type="Gene3D" id="3.40.605.10">
    <property type="entry name" value="Aldehyde Dehydrogenase, Chain A, domain 1"/>
    <property type="match status" value="1"/>
</dbReference>
<dbReference type="EMBL" id="JAGSOY010000039">
    <property type="protein sequence ID" value="MBU2712468.1"/>
    <property type="molecule type" value="Genomic_DNA"/>
</dbReference>
<evidence type="ECO:0000313" key="3">
    <source>
        <dbReference type="EMBL" id="MBU2712468.1"/>
    </source>
</evidence>
<dbReference type="Pfam" id="PF00171">
    <property type="entry name" value="Aldedh"/>
    <property type="match status" value="1"/>
</dbReference>
<feature type="domain" description="Aldehyde dehydrogenase" evidence="2">
    <location>
        <begin position="26"/>
        <end position="471"/>
    </location>
</feature>
<evidence type="ECO:0000256" key="1">
    <source>
        <dbReference type="ARBA" id="ARBA00023002"/>
    </source>
</evidence>
<keyword evidence="4" id="KW-1185">Reference proteome</keyword>
<evidence type="ECO:0000259" key="2">
    <source>
        <dbReference type="Pfam" id="PF00171"/>
    </source>
</evidence>